<reference evidence="5" key="1">
    <citation type="submission" date="2017-02" db="EMBL/GenBank/DDBJ databases">
        <authorList>
            <person name="Regsiter A."/>
            <person name="William W."/>
        </authorList>
    </citation>
    <scope>NUCLEOTIDE SEQUENCE</scope>
    <source>
        <strain evidence="5">Bib</strain>
    </source>
</reference>
<keyword evidence="3" id="KW-0067">ATP-binding</keyword>
<dbReference type="InterPro" id="IPR003593">
    <property type="entry name" value="AAA+_ATPase"/>
</dbReference>
<keyword evidence="1" id="KW-0813">Transport</keyword>
<dbReference type="GO" id="GO:0005886">
    <property type="term" value="C:plasma membrane"/>
    <property type="evidence" value="ECO:0007669"/>
    <property type="project" value="TreeGrafter"/>
</dbReference>
<dbReference type="Pfam" id="PF00005">
    <property type="entry name" value="ABC_tran"/>
    <property type="match status" value="1"/>
</dbReference>
<evidence type="ECO:0000313" key="5">
    <source>
        <dbReference type="EMBL" id="SLM11817.1"/>
    </source>
</evidence>
<dbReference type="SMART" id="SM00382">
    <property type="entry name" value="AAA"/>
    <property type="match status" value="1"/>
</dbReference>
<dbReference type="EMBL" id="FWDM01000014">
    <property type="protein sequence ID" value="SLM11817.1"/>
    <property type="molecule type" value="Genomic_DNA"/>
</dbReference>
<organism evidence="5">
    <name type="scientific">uncultured spirochete</name>
    <dbReference type="NCBI Taxonomy" id="156406"/>
    <lineage>
        <taxon>Bacteria</taxon>
        <taxon>Pseudomonadati</taxon>
        <taxon>Spirochaetota</taxon>
        <taxon>Spirochaetia</taxon>
        <taxon>Spirochaetales</taxon>
        <taxon>environmental samples</taxon>
    </lineage>
</organism>
<dbReference type="GO" id="GO:0005524">
    <property type="term" value="F:ATP binding"/>
    <property type="evidence" value="ECO:0007669"/>
    <property type="project" value="UniProtKB-KW"/>
</dbReference>
<dbReference type="Gene3D" id="3.40.50.300">
    <property type="entry name" value="P-loop containing nucleotide triphosphate hydrolases"/>
    <property type="match status" value="1"/>
</dbReference>
<evidence type="ECO:0000256" key="3">
    <source>
        <dbReference type="ARBA" id="ARBA00022840"/>
    </source>
</evidence>
<dbReference type="InterPro" id="IPR003439">
    <property type="entry name" value="ABC_transporter-like_ATP-bd"/>
</dbReference>
<dbReference type="InterPro" id="IPR017871">
    <property type="entry name" value="ABC_transporter-like_CS"/>
</dbReference>
<dbReference type="GO" id="GO:0016887">
    <property type="term" value="F:ATP hydrolysis activity"/>
    <property type="evidence" value="ECO:0007669"/>
    <property type="project" value="InterPro"/>
</dbReference>
<dbReference type="PANTHER" id="PTHR45772:SF10">
    <property type="entry name" value="LIPOPOLYSACCHARIDE EXPORT SYSTEM ATP-BINDING PROTEIN LPTB"/>
    <property type="match status" value="1"/>
</dbReference>
<dbReference type="SUPFAM" id="SSF52540">
    <property type="entry name" value="P-loop containing nucleoside triphosphate hydrolases"/>
    <property type="match status" value="1"/>
</dbReference>
<dbReference type="InterPro" id="IPR051120">
    <property type="entry name" value="ABC_AA/LPS_Transport"/>
</dbReference>
<feature type="domain" description="ABC transporter" evidence="4">
    <location>
        <begin position="4"/>
        <end position="234"/>
    </location>
</feature>
<keyword evidence="2" id="KW-0547">Nucleotide-binding</keyword>
<dbReference type="PANTHER" id="PTHR45772">
    <property type="entry name" value="CONSERVED COMPONENT OF ABC TRANSPORTER FOR NATURAL AMINO ACIDS-RELATED"/>
    <property type="match status" value="1"/>
</dbReference>
<dbReference type="InterPro" id="IPR027417">
    <property type="entry name" value="P-loop_NTPase"/>
</dbReference>
<dbReference type="PROSITE" id="PS50893">
    <property type="entry name" value="ABC_TRANSPORTER_2"/>
    <property type="match status" value="1"/>
</dbReference>
<evidence type="ECO:0000256" key="1">
    <source>
        <dbReference type="ARBA" id="ARBA00022448"/>
    </source>
</evidence>
<protein>
    <recommendedName>
        <fullName evidence="4">ABC transporter domain-containing protein</fullName>
    </recommendedName>
</protein>
<sequence length="255" mass="27786">MNLLEIQNLSLFKEGRPILNNLSMDIWDGHVHAIIGPNGAGKSTLANTIMGLSGYRDFEGDILFEGESIKALSVDERARKGITLLFQEPARFEGLGVSQFILAGAKEKSRTVVEEALQKAGLSPEKYVKRAVDKTLSGGERKRIELASIYAMKPRLVLMDEPDSGVDIDSIKYIFAVIKEMRHMGSTVILITHSPEVLKHADHAFLICAGTLVDKGEMSRMFDYFNGKCVPCVHVGQPSPNTLLSGSSAPAVAVS</sequence>
<dbReference type="PROSITE" id="PS00211">
    <property type="entry name" value="ABC_TRANSPORTER_1"/>
    <property type="match status" value="1"/>
</dbReference>
<gene>
    <name evidence="5" type="ORF">SPIROBIBN47_210088</name>
</gene>
<name>A0A3P3XH94_9SPIR</name>
<dbReference type="AlphaFoldDB" id="A0A3P3XH94"/>
<evidence type="ECO:0000256" key="2">
    <source>
        <dbReference type="ARBA" id="ARBA00022741"/>
    </source>
</evidence>
<accession>A0A3P3XH94</accession>
<evidence type="ECO:0000259" key="4">
    <source>
        <dbReference type="PROSITE" id="PS50893"/>
    </source>
</evidence>
<proteinExistence type="predicted"/>